<comment type="caution">
    <text evidence="2">The sequence shown here is derived from an EMBL/GenBank/DDBJ whole genome shotgun (WGS) entry which is preliminary data.</text>
</comment>
<gene>
    <name evidence="2" type="ORF">GCM10022406_05710</name>
</gene>
<accession>A0ABP7MGL3</accession>
<name>A0ABP7MGL3_9BACT</name>
<sequence>MPTGVVSGPELICLNRSETYSVAVPPGAVVDWRVSPGGLVTPGSATGTAGSITLRALATTGEVNLTATVRSDCGQYSVPPRTITIGLGQIRLTAGDPEPEIGTSTSIQAALLGILPGSLSWTATFFPTGINGGSPYQLSSDSGASIVVRAPREQVGNIQVDYIGQDACGNTIEATISITVYDNTARPAPLSSGFTVYPNPTTERSTVTIASSGAAFEAVLYDRYSRQLQRGTSTNARLVLSTQALTRGIYYLHVTQGGHTERRQLVVE</sequence>
<dbReference type="NCBIfam" id="TIGR04183">
    <property type="entry name" value="Por_Secre_tail"/>
    <property type="match status" value="1"/>
</dbReference>
<protein>
    <recommendedName>
        <fullName evidence="1">Secretion system C-terminal sorting domain-containing protein</fullName>
    </recommendedName>
</protein>
<evidence type="ECO:0000313" key="2">
    <source>
        <dbReference type="EMBL" id="GAA3922458.1"/>
    </source>
</evidence>
<evidence type="ECO:0000313" key="3">
    <source>
        <dbReference type="Proteomes" id="UP001499909"/>
    </source>
</evidence>
<dbReference type="EMBL" id="BAABDH010000012">
    <property type="protein sequence ID" value="GAA3922458.1"/>
    <property type="molecule type" value="Genomic_DNA"/>
</dbReference>
<feature type="domain" description="Secretion system C-terminal sorting" evidence="1">
    <location>
        <begin position="196"/>
        <end position="266"/>
    </location>
</feature>
<proteinExistence type="predicted"/>
<organism evidence="2 3">
    <name type="scientific">Hymenobacter algoricola</name>
    <dbReference type="NCBI Taxonomy" id="486267"/>
    <lineage>
        <taxon>Bacteria</taxon>
        <taxon>Pseudomonadati</taxon>
        <taxon>Bacteroidota</taxon>
        <taxon>Cytophagia</taxon>
        <taxon>Cytophagales</taxon>
        <taxon>Hymenobacteraceae</taxon>
        <taxon>Hymenobacter</taxon>
    </lineage>
</organism>
<evidence type="ECO:0000259" key="1">
    <source>
        <dbReference type="Pfam" id="PF18962"/>
    </source>
</evidence>
<dbReference type="Proteomes" id="UP001499909">
    <property type="component" value="Unassembled WGS sequence"/>
</dbReference>
<dbReference type="Pfam" id="PF18962">
    <property type="entry name" value="Por_Secre_tail"/>
    <property type="match status" value="1"/>
</dbReference>
<dbReference type="InterPro" id="IPR026444">
    <property type="entry name" value="Secre_tail"/>
</dbReference>
<reference evidence="3" key="1">
    <citation type="journal article" date="2019" name="Int. J. Syst. Evol. Microbiol.">
        <title>The Global Catalogue of Microorganisms (GCM) 10K type strain sequencing project: providing services to taxonomists for standard genome sequencing and annotation.</title>
        <authorList>
            <consortium name="The Broad Institute Genomics Platform"/>
            <consortium name="The Broad Institute Genome Sequencing Center for Infectious Disease"/>
            <person name="Wu L."/>
            <person name="Ma J."/>
        </authorList>
    </citation>
    <scope>NUCLEOTIDE SEQUENCE [LARGE SCALE GENOMIC DNA]</scope>
    <source>
        <strain evidence="3">JCM 17214</strain>
    </source>
</reference>
<keyword evidence="3" id="KW-1185">Reference proteome</keyword>